<dbReference type="STRING" id="150033.RV14_GL001185"/>
<sequence length="244" mass="29458">MMKNTNYNNQINKILKEELYFKTDNIEEEIRERLNIINEYFSKKSIYKLHYDNLKYYDYSLANFSPSYFGISWTQEEFFPFMSKHSSETLMILEMLVLSYSKIIYEMVIHDVSYYQADFPCFITPRAYFDKRIFNFTLQNEELLDSYFQVIIDLHNGQREGSLINYQGQEIDEYYIESEMWDAITEKLLQDSNNPAFEYFVVSAIKSYDSLCNSVKFFTDYQPVLLRVTLDAFYHFSELIKYTR</sequence>
<dbReference type="AlphaFoldDB" id="A0A1L8WBL2"/>
<evidence type="ECO:0000313" key="2">
    <source>
        <dbReference type="Proteomes" id="UP000182152"/>
    </source>
</evidence>
<dbReference type="Proteomes" id="UP000182152">
    <property type="component" value="Unassembled WGS sequence"/>
</dbReference>
<dbReference type="RefSeq" id="WP_071856138.1">
    <property type="nucleotide sequence ID" value="NZ_JXLB01000024.1"/>
</dbReference>
<evidence type="ECO:0000313" key="1">
    <source>
        <dbReference type="EMBL" id="OJG78428.1"/>
    </source>
</evidence>
<gene>
    <name evidence="1" type="ORF">RV14_GL001185</name>
</gene>
<reference evidence="1 2" key="1">
    <citation type="submission" date="2014-12" db="EMBL/GenBank/DDBJ databases">
        <title>Draft genome sequences of 29 type strains of Enterococci.</title>
        <authorList>
            <person name="Zhong Z."/>
            <person name="Sun Z."/>
            <person name="Liu W."/>
            <person name="Zhang W."/>
            <person name="Zhang H."/>
        </authorList>
    </citation>
    <scope>NUCLEOTIDE SEQUENCE [LARGE SCALE GENOMIC DNA]</scope>
    <source>
        <strain evidence="1 2">DSM 15687</strain>
    </source>
</reference>
<protein>
    <submittedName>
        <fullName evidence="1">Uncharacterized protein</fullName>
    </submittedName>
</protein>
<keyword evidence="2" id="KW-1185">Reference proteome</keyword>
<comment type="caution">
    <text evidence="1">The sequence shown here is derived from an EMBL/GenBank/DDBJ whole genome shotgun (WGS) entry which is preliminary data.</text>
</comment>
<name>A0A1L8WBL2_9ENTE</name>
<organism evidence="1 2">
    <name type="scientific">Enterococcus ratti</name>
    <dbReference type="NCBI Taxonomy" id="150033"/>
    <lineage>
        <taxon>Bacteria</taxon>
        <taxon>Bacillati</taxon>
        <taxon>Bacillota</taxon>
        <taxon>Bacilli</taxon>
        <taxon>Lactobacillales</taxon>
        <taxon>Enterococcaceae</taxon>
        <taxon>Enterococcus</taxon>
    </lineage>
</organism>
<proteinExistence type="predicted"/>
<accession>A0A1L8WBL2</accession>
<dbReference type="EMBL" id="JXLB01000024">
    <property type="protein sequence ID" value="OJG78428.1"/>
    <property type="molecule type" value="Genomic_DNA"/>
</dbReference>